<name>G2Q674_THET4</name>
<dbReference type="HOGENOM" id="CLU_364151_0_0_1"/>
<dbReference type="InterPro" id="IPR021122">
    <property type="entry name" value="RNA_ligase_dom_REL/Rnl2"/>
</dbReference>
<protein>
    <recommendedName>
        <fullName evidence="2">RNA ligase domain-containing protein</fullName>
    </recommendedName>
</protein>
<dbReference type="GeneID" id="11508457"/>
<feature type="region of interest" description="Disordered" evidence="1">
    <location>
        <begin position="659"/>
        <end position="749"/>
    </location>
</feature>
<dbReference type="AlphaFoldDB" id="G2Q674"/>
<dbReference type="InParanoid" id="G2Q674"/>
<dbReference type="Pfam" id="PF09414">
    <property type="entry name" value="RNA_ligase"/>
    <property type="match status" value="1"/>
</dbReference>
<feature type="compositionally biased region" description="Basic and acidic residues" evidence="1">
    <location>
        <begin position="726"/>
        <end position="741"/>
    </location>
</feature>
<dbReference type="OrthoDB" id="17053at2759"/>
<sequence>MSPRDRSAQDNTADIRSWLEAAILSANAGLSATSPSDPKEVAGMEKRPNTRGEVGEPPMATASSERKSKTSSVVGVESTTASYQRKLATVRRVASVTTIKDTYQLLAVDGWKVLANEREEKRFEAGEYVLFLEPDAFLPARSRSENLFAKVGNPITFEREVGYRVGTWAIRAGDKEVVSQGHVFHLSDFPDIDAKVGDLHWRNMEMSEQEFTDMIREIDFSRDLGVRKWESFPESGSHASPVIESPACGTRNSDAEYYHTGFETEDDNGRIHRHANGKTKAQSDDAQIAKYSDGFPTSNPKPPSFIIKADMERVQNCPNLFIKPKYKRFIFQESVKLDGASMTVYFVRHDAGIDLPRLPPLNPSNEHTFLKYAVHPNGRLGVCTRTRDLLPHLLPCETGAREAPAASSASAHTHYWATAIAAGLHRILPSFGRSIAVQAELVGATVQGNPYNYPQTPGGPEHELFVFSITDISPSSWAATTSSTTTTPSSTRMHPRKVETFCRRHGLPHVPVAGYHTLHSVARGHETLLARAELRRGEGLVYKNCADGRWFKVLSTRWIRIKGDERHAREQAGNGNGNNSNGNNNKKRKKNRRADAASALADKEGSRLPRCWLAPREVVDEILDIRDNLDEWVKKDEGVRKWVEWMNRGCRGDWPDVGMFAKGSSSGGGGVGGDSGPKEDDGTQETNTNSATKVEDAGSCCGQPEMDGNPAETNIIDEATASTTAEPKKDENAQKDGKDGRQTAGFGVSETKRDQLVSWLGVEGFGL</sequence>
<accession>G2Q674</accession>
<feature type="domain" description="RNA ligase" evidence="2">
    <location>
        <begin position="331"/>
        <end position="553"/>
    </location>
</feature>
<dbReference type="RefSeq" id="XP_003660798.1">
    <property type="nucleotide sequence ID" value="XM_003660750.1"/>
</dbReference>
<feature type="region of interest" description="Disordered" evidence="1">
    <location>
        <begin position="567"/>
        <end position="601"/>
    </location>
</feature>
<dbReference type="Proteomes" id="UP000007322">
    <property type="component" value="Chromosome 1"/>
</dbReference>
<gene>
    <name evidence="3" type="ORF">MYCTH_2299516</name>
</gene>
<dbReference type="EMBL" id="CP003002">
    <property type="protein sequence ID" value="AEO55553.1"/>
    <property type="molecule type" value="Genomic_DNA"/>
</dbReference>
<dbReference type="KEGG" id="mtm:MYCTH_2299516"/>
<feature type="compositionally biased region" description="Basic and acidic residues" evidence="1">
    <location>
        <begin position="37"/>
        <end position="54"/>
    </location>
</feature>
<feature type="region of interest" description="Disordered" evidence="1">
    <location>
        <begin position="29"/>
        <end position="75"/>
    </location>
</feature>
<dbReference type="eggNOG" id="ENOG502RXHP">
    <property type="taxonomic scope" value="Eukaryota"/>
</dbReference>
<dbReference type="Pfam" id="PF21189">
    <property type="entry name" value="PHA02142"/>
    <property type="match status" value="1"/>
</dbReference>
<dbReference type="VEuPathDB" id="FungiDB:MYCTH_2299516"/>
<evidence type="ECO:0000313" key="4">
    <source>
        <dbReference type="Proteomes" id="UP000007322"/>
    </source>
</evidence>
<reference evidence="3 4" key="1">
    <citation type="journal article" date="2011" name="Nat. Biotechnol.">
        <title>Comparative genomic analysis of the thermophilic biomass-degrading fungi Myceliophthora thermophila and Thielavia terrestris.</title>
        <authorList>
            <person name="Berka R.M."/>
            <person name="Grigoriev I.V."/>
            <person name="Otillar R."/>
            <person name="Salamov A."/>
            <person name="Grimwood J."/>
            <person name="Reid I."/>
            <person name="Ishmael N."/>
            <person name="John T."/>
            <person name="Darmond C."/>
            <person name="Moisan M.-C."/>
            <person name="Henrissat B."/>
            <person name="Coutinho P.M."/>
            <person name="Lombard V."/>
            <person name="Natvig D.O."/>
            <person name="Lindquist E."/>
            <person name="Schmutz J."/>
            <person name="Lucas S."/>
            <person name="Harris P."/>
            <person name="Powlowski J."/>
            <person name="Bellemare A."/>
            <person name="Taylor D."/>
            <person name="Butler G."/>
            <person name="de Vries R.P."/>
            <person name="Allijn I.E."/>
            <person name="van den Brink J."/>
            <person name="Ushinsky S."/>
            <person name="Storms R."/>
            <person name="Powell A.J."/>
            <person name="Paulsen I.T."/>
            <person name="Elbourne L.D.H."/>
            <person name="Baker S.E."/>
            <person name="Magnuson J."/>
            <person name="LaBoissiere S."/>
            <person name="Clutterbuck A.J."/>
            <person name="Martinez D."/>
            <person name="Wogulis M."/>
            <person name="de Leon A.L."/>
            <person name="Rey M.W."/>
            <person name="Tsang A."/>
        </authorList>
    </citation>
    <scope>NUCLEOTIDE SEQUENCE [LARGE SCALE GENOMIC DNA]</scope>
    <source>
        <strain evidence="4">ATCC 42464 / BCRC 31852 / DSM 1799</strain>
    </source>
</reference>
<proteinExistence type="predicted"/>
<evidence type="ECO:0000256" key="1">
    <source>
        <dbReference type="SAM" id="MobiDB-lite"/>
    </source>
</evidence>
<feature type="compositionally biased region" description="Gly residues" evidence="1">
    <location>
        <begin position="665"/>
        <end position="675"/>
    </location>
</feature>
<evidence type="ECO:0000313" key="3">
    <source>
        <dbReference type="EMBL" id="AEO55553.1"/>
    </source>
</evidence>
<organism evidence="3 4">
    <name type="scientific">Thermothelomyces thermophilus (strain ATCC 42464 / BCRC 31852 / DSM 1799)</name>
    <name type="common">Sporotrichum thermophile</name>
    <dbReference type="NCBI Taxonomy" id="573729"/>
    <lineage>
        <taxon>Eukaryota</taxon>
        <taxon>Fungi</taxon>
        <taxon>Dikarya</taxon>
        <taxon>Ascomycota</taxon>
        <taxon>Pezizomycotina</taxon>
        <taxon>Sordariomycetes</taxon>
        <taxon>Sordariomycetidae</taxon>
        <taxon>Sordariales</taxon>
        <taxon>Chaetomiaceae</taxon>
        <taxon>Thermothelomyces</taxon>
    </lineage>
</organism>
<evidence type="ECO:0000259" key="2">
    <source>
        <dbReference type="Pfam" id="PF09414"/>
    </source>
</evidence>
<keyword evidence="4" id="KW-1185">Reference proteome</keyword>